<keyword evidence="1" id="KW-0812">Transmembrane</keyword>
<gene>
    <name evidence="2" type="ORF">SAMN05660703_0567</name>
</gene>
<protein>
    <submittedName>
        <fullName evidence="2">Uncharacterized protein</fullName>
    </submittedName>
</protein>
<dbReference type="Proteomes" id="UP000192360">
    <property type="component" value="Unassembled WGS sequence"/>
</dbReference>
<dbReference type="STRING" id="504486.SAMN05660703_0567"/>
<dbReference type="AlphaFoldDB" id="A0A1W1YK15"/>
<dbReference type="RefSeq" id="WP_084059871.1">
    <property type="nucleotide sequence ID" value="NZ_FWXO01000001.1"/>
</dbReference>
<reference evidence="2 3" key="1">
    <citation type="submission" date="2017-04" db="EMBL/GenBank/DDBJ databases">
        <authorList>
            <person name="Afonso C.L."/>
            <person name="Miller P.J."/>
            <person name="Scott M.A."/>
            <person name="Spackman E."/>
            <person name="Goraichik I."/>
            <person name="Dimitrov K.M."/>
            <person name="Suarez D.L."/>
            <person name="Swayne D.E."/>
        </authorList>
    </citation>
    <scope>NUCLEOTIDE SEQUENCE [LARGE SCALE GENOMIC DNA]</scope>
    <source>
        <strain evidence="2 3">DSM 21164</strain>
    </source>
</reference>
<organism evidence="2 3">
    <name type="scientific">Cellulophaga tyrosinoxydans</name>
    <dbReference type="NCBI Taxonomy" id="504486"/>
    <lineage>
        <taxon>Bacteria</taxon>
        <taxon>Pseudomonadati</taxon>
        <taxon>Bacteroidota</taxon>
        <taxon>Flavobacteriia</taxon>
        <taxon>Flavobacteriales</taxon>
        <taxon>Flavobacteriaceae</taxon>
        <taxon>Cellulophaga</taxon>
    </lineage>
</organism>
<keyword evidence="1" id="KW-1133">Transmembrane helix</keyword>
<keyword evidence="1" id="KW-0472">Membrane</keyword>
<feature type="transmembrane region" description="Helical" evidence="1">
    <location>
        <begin position="34"/>
        <end position="56"/>
    </location>
</feature>
<evidence type="ECO:0000256" key="1">
    <source>
        <dbReference type="SAM" id="Phobius"/>
    </source>
</evidence>
<accession>A0A1W1YK15</accession>
<evidence type="ECO:0000313" key="3">
    <source>
        <dbReference type="Proteomes" id="UP000192360"/>
    </source>
</evidence>
<keyword evidence="3" id="KW-1185">Reference proteome</keyword>
<proteinExistence type="predicted"/>
<dbReference type="EMBL" id="FWXO01000001">
    <property type="protein sequence ID" value="SMC36476.1"/>
    <property type="molecule type" value="Genomic_DNA"/>
</dbReference>
<sequence length="60" mass="6772">MKKQINDPKTKFIKDSDEETREYILQKNKKTKTAAIIIGSFLILLIIGIIVSGVSFDFIG</sequence>
<name>A0A1W1YK15_9FLAO</name>
<evidence type="ECO:0000313" key="2">
    <source>
        <dbReference type="EMBL" id="SMC36476.1"/>
    </source>
</evidence>